<evidence type="ECO:0000313" key="2">
    <source>
        <dbReference type="Proteomes" id="UP001341281"/>
    </source>
</evidence>
<dbReference type="Proteomes" id="UP001341281">
    <property type="component" value="Chromosome 10"/>
</dbReference>
<reference evidence="1 2" key="1">
    <citation type="submission" date="2024-02" db="EMBL/GenBank/DDBJ databases">
        <title>High-quality chromosome-scale genome assembly of Pensacola bahiagrass (Paspalum notatum Flugge var. saurae).</title>
        <authorList>
            <person name="Vega J.M."/>
            <person name="Podio M."/>
            <person name="Orjuela J."/>
            <person name="Siena L.A."/>
            <person name="Pessino S.C."/>
            <person name="Combes M.C."/>
            <person name="Mariac C."/>
            <person name="Albertini E."/>
            <person name="Pupilli F."/>
            <person name="Ortiz J.P.A."/>
            <person name="Leblanc O."/>
        </authorList>
    </citation>
    <scope>NUCLEOTIDE SEQUENCE [LARGE SCALE GENOMIC DNA]</scope>
    <source>
        <strain evidence="1">R1</strain>
        <tissue evidence="1">Leaf</tissue>
    </source>
</reference>
<gene>
    <name evidence="1" type="ORF">U9M48_044589</name>
</gene>
<proteinExistence type="predicted"/>
<accession>A0AAQ3XGW3</accession>
<name>A0AAQ3XGW3_PASNO</name>
<evidence type="ECO:0000313" key="1">
    <source>
        <dbReference type="EMBL" id="WVZ99261.1"/>
    </source>
</evidence>
<protein>
    <submittedName>
        <fullName evidence="1">Uncharacterized protein</fullName>
    </submittedName>
</protein>
<organism evidence="1 2">
    <name type="scientific">Paspalum notatum var. saurae</name>
    <dbReference type="NCBI Taxonomy" id="547442"/>
    <lineage>
        <taxon>Eukaryota</taxon>
        <taxon>Viridiplantae</taxon>
        <taxon>Streptophyta</taxon>
        <taxon>Embryophyta</taxon>
        <taxon>Tracheophyta</taxon>
        <taxon>Spermatophyta</taxon>
        <taxon>Magnoliopsida</taxon>
        <taxon>Liliopsida</taxon>
        <taxon>Poales</taxon>
        <taxon>Poaceae</taxon>
        <taxon>PACMAD clade</taxon>
        <taxon>Panicoideae</taxon>
        <taxon>Andropogonodae</taxon>
        <taxon>Paspaleae</taxon>
        <taxon>Paspalinae</taxon>
        <taxon>Paspalum</taxon>
    </lineage>
</organism>
<dbReference type="AlphaFoldDB" id="A0AAQ3XGW3"/>
<keyword evidence="2" id="KW-1185">Reference proteome</keyword>
<dbReference type="EMBL" id="CP144754">
    <property type="protein sequence ID" value="WVZ99261.1"/>
    <property type="molecule type" value="Genomic_DNA"/>
</dbReference>
<sequence>MSRRLWKTMTSRMMFARSYVLCNLLVSYGDCKIFSAKKLSYGSLFWIACFSAPPQNWVPPVLSKLWHLLFCLKASIKSAMDCFCSEVLVFLIHPHFYVQCFPDSTLFDIKS</sequence>